<evidence type="ECO:0000313" key="1">
    <source>
        <dbReference type="EMBL" id="CAK9028085.1"/>
    </source>
</evidence>
<keyword evidence="2" id="KW-1185">Reference proteome</keyword>
<accession>A0ABP0KPD5</accession>
<proteinExistence type="predicted"/>
<comment type="caution">
    <text evidence="1">The sequence shown here is derived from an EMBL/GenBank/DDBJ whole genome shotgun (WGS) entry which is preliminary data.</text>
</comment>
<dbReference type="Proteomes" id="UP001642464">
    <property type="component" value="Unassembled WGS sequence"/>
</dbReference>
<sequence length="218" mass="24079">MGGMGSPDAQARERYRNTLFDREAKAATALLEQVRQYVGRSGKCHVTDFEDLCTIHHAISNLYERVRRFSNLETMPRVYRSAVKAPPAPQQRCAAQEPVEPELLMLHGSDALEGDPEMGVGAAAEAQSSPPLFDLVRKVPEVSMEAMNWLLHCPQIDFESLYFDSKIAQIAETSEHMGGIHWAAGWVGCAMHSIALACLAFVSFADEFPEAVEEDALV</sequence>
<name>A0ABP0KPD5_9DINO</name>
<reference evidence="1 2" key="1">
    <citation type="submission" date="2024-02" db="EMBL/GenBank/DDBJ databases">
        <authorList>
            <person name="Chen Y."/>
            <person name="Shah S."/>
            <person name="Dougan E. K."/>
            <person name="Thang M."/>
            <person name="Chan C."/>
        </authorList>
    </citation>
    <scope>NUCLEOTIDE SEQUENCE [LARGE SCALE GENOMIC DNA]</scope>
</reference>
<organism evidence="1 2">
    <name type="scientific">Durusdinium trenchii</name>
    <dbReference type="NCBI Taxonomy" id="1381693"/>
    <lineage>
        <taxon>Eukaryota</taxon>
        <taxon>Sar</taxon>
        <taxon>Alveolata</taxon>
        <taxon>Dinophyceae</taxon>
        <taxon>Suessiales</taxon>
        <taxon>Symbiodiniaceae</taxon>
        <taxon>Durusdinium</taxon>
    </lineage>
</organism>
<protein>
    <submittedName>
        <fullName evidence="1">EF-hand domain-containing protein</fullName>
    </submittedName>
</protein>
<gene>
    <name evidence="1" type="ORF">SCF082_LOCUS18203</name>
</gene>
<evidence type="ECO:0000313" key="2">
    <source>
        <dbReference type="Proteomes" id="UP001642464"/>
    </source>
</evidence>
<dbReference type="EMBL" id="CAXAMM010012136">
    <property type="protein sequence ID" value="CAK9028085.1"/>
    <property type="molecule type" value="Genomic_DNA"/>
</dbReference>